<comment type="caution">
    <text evidence="2">The sequence shown here is derived from an EMBL/GenBank/DDBJ whole genome shotgun (WGS) entry which is preliminary data.</text>
</comment>
<dbReference type="EC" id="1.17.1.4" evidence="2"/>
<dbReference type="Gene3D" id="3.90.1170.50">
    <property type="entry name" value="Aldehyde oxidase/xanthine dehydrogenase, a/b hammerhead"/>
    <property type="match status" value="1"/>
</dbReference>
<dbReference type="Pfam" id="PF01315">
    <property type="entry name" value="Ald_Xan_dh_C"/>
    <property type="match status" value="1"/>
</dbReference>
<dbReference type="Pfam" id="PF02738">
    <property type="entry name" value="MoCoBD_1"/>
    <property type="match status" value="1"/>
</dbReference>
<dbReference type="RefSeq" id="WP_185129689.1">
    <property type="nucleotide sequence ID" value="NZ_JACJVO010000016.1"/>
</dbReference>
<keyword evidence="3" id="KW-1185">Reference proteome</keyword>
<dbReference type="InterPro" id="IPR046867">
    <property type="entry name" value="AldOxase/xan_DH_MoCoBD2"/>
</dbReference>
<evidence type="ECO:0000259" key="1">
    <source>
        <dbReference type="SMART" id="SM01008"/>
    </source>
</evidence>
<dbReference type="InterPro" id="IPR036856">
    <property type="entry name" value="Ald_Oxase/Xan_DH_a/b_sf"/>
</dbReference>
<dbReference type="GO" id="GO:0004854">
    <property type="term" value="F:xanthine dehydrogenase activity"/>
    <property type="evidence" value="ECO:0007669"/>
    <property type="project" value="UniProtKB-EC"/>
</dbReference>
<organism evidence="2 3">
    <name type="scientific">Cohnella zeiphila</name>
    <dbReference type="NCBI Taxonomy" id="2761120"/>
    <lineage>
        <taxon>Bacteria</taxon>
        <taxon>Bacillati</taxon>
        <taxon>Bacillota</taxon>
        <taxon>Bacilli</taxon>
        <taxon>Bacillales</taxon>
        <taxon>Paenibacillaceae</taxon>
        <taxon>Cohnella</taxon>
    </lineage>
</organism>
<accession>A0A7X0VW13</accession>
<dbReference type="SUPFAM" id="SSF56003">
    <property type="entry name" value="Molybdenum cofactor-binding domain"/>
    <property type="match status" value="1"/>
</dbReference>
<dbReference type="InterPro" id="IPR016208">
    <property type="entry name" value="Ald_Oxase/xanthine_DH-like"/>
</dbReference>
<dbReference type="Proteomes" id="UP000564644">
    <property type="component" value="Unassembled WGS sequence"/>
</dbReference>
<dbReference type="NCBIfam" id="TIGR03196">
    <property type="entry name" value="pucD"/>
    <property type="match status" value="1"/>
</dbReference>
<dbReference type="InterPro" id="IPR008274">
    <property type="entry name" value="AldOxase/xan_DH_MoCoBD1"/>
</dbReference>
<protein>
    <submittedName>
        <fullName evidence="2">Xanthine dehydrogenase subunit D</fullName>
        <ecNumber evidence="2">1.17.1.4</ecNumber>
    </submittedName>
</protein>
<dbReference type="InterPro" id="IPR000674">
    <property type="entry name" value="Ald_Oxase/Xan_DH_a/b"/>
</dbReference>
<dbReference type="GO" id="GO:0005506">
    <property type="term" value="F:iron ion binding"/>
    <property type="evidence" value="ECO:0007669"/>
    <property type="project" value="InterPro"/>
</dbReference>
<gene>
    <name evidence="2" type="primary">pucD</name>
    <name evidence="2" type="ORF">H7C18_13980</name>
</gene>
<dbReference type="AlphaFoldDB" id="A0A7X0VW13"/>
<evidence type="ECO:0000313" key="3">
    <source>
        <dbReference type="Proteomes" id="UP000564644"/>
    </source>
</evidence>
<sequence length="799" mass="84998">MRLNRENSGARWRMRPDGPDKVTGSLAYLTDLTAPGMLHGLVLRSPHPHARIAAVRTDAARRLPGVAAVLTGRDVPGLNRFGIARQDQPVFCEDRVRYVGDAVAAVAADSLESARRALELIEVEYEPLPLLDDPEQALRPEAPPLHPEGNVLHAKTYRTGDAGPVFASCAHIVEETYRTPRQMHAYMETEGGLFVPGPEGGLTVYAPTQHGRMDRLQLSRILAMPEERIRVVSSPIGGSFGGKDELNVQPYGALLALASGRPVRIHNSRRESVRAGLKRHPMIIRMKTGTDANGRILAHRVSIVADTGPYASLGAEVLNFATEHAVSAYRFGCVDAESVSVFTNNGMSGEFRGFGGNQAVFALEGQMDRLADALGMDPWEFRRLNLKTADEPGPFGQPIARTDGAAKAWAALAGSRLWRERSAVRTPQAEVPLASSSAAADARDAGTALRRRIAADSAAPVSAGGEADPPWRKIGIGAAMVMHGAGLGFGIPDPSGGRLALRQDGKIEAAFGFEECGQGLIATLEQMMIERFGFAADDIRIVIGDSDAVPDSGSSTASRATSMMWRALGLLERPFTEKLLEAAAKACGRPSRLLGLGEGGIRDLETGERIVAYEALAGRQKEPIVCEAATRYPAADTDIVGAHFLYSYAAVAAKVEIDGLTGRVRVLEQFHAVAAGPVMNPQGYLGQIEGGSAMALGYALLEEAAMRRGQYVTNNFDTYLIPTIADAGGPVEVAAIEDLPEGDEHGPRGVGEIGSVGLAAAIASAVRHAAGAWIDRLPIDPALLQEARPFEKAAVIGDE</sequence>
<feature type="domain" description="Aldehyde oxidase/xanthine dehydrogenase a/b hammerhead" evidence="1">
    <location>
        <begin position="23"/>
        <end position="129"/>
    </location>
</feature>
<dbReference type="InterPro" id="IPR017609">
    <property type="entry name" value="Xanthine_dehydrogenase_dsu"/>
</dbReference>
<dbReference type="InterPro" id="IPR037165">
    <property type="entry name" value="AldOxase/xan_DH_Mopterin-bd_sf"/>
</dbReference>
<evidence type="ECO:0000313" key="2">
    <source>
        <dbReference type="EMBL" id="MBB6732025.1"/>
    </source>
</evidence>
<proteinExistence type="predicted"/>
<dbReference type="EMBL" id="JACJVO010000016">
    <property type="protein sequence ID" value="MBB6732025.1"/>
    <property type="molecule type" value="Genomic_DNA"/>
</dbReference>
<dbReference type="PANTHER" id="PTHR11908">
    <property type="entry name" value="XANTHINE DEHYDROGENASE"/>
    <property type="match status" value="1"/>
</dbReference>
<dbReference type="SMART" id="SM01008">
    <property type="entry name" value="Ald_Xan_dh_C"/>
    <property type="match status" value="1"/>
</dbReference>
<dbReference type="Gene3D" id="3.30.365.10">
    <property type="entry name" value="Aldehyde oxidase/xanthine dehydrogenase, molybdopterin binding domain"/>
    <property type="match status" value="5"/>
</dbReference>
<keyword evidence="2" id="KW-0560">Oxidoreductase</keyword>
<name>A0A7X0VW13_9BACL</name>
<dbReference type="PANTHER" id="PTHR11908:SF157">
    <property type="entry name" value="XANTHINE DEHYDROGENASE SUBUNIT D-RELATED"/>
    <property type="match status" value="1"/>
</dbReference>
<dbReference type="SUPFAM" id="SSF54665">
    <property type="entry name" value="CO dehydrogenase molybdoprotein N-domain-like"/>
    <property type="match status" value="1"/>
</dbReference>
<reference evidence="2 3" key="1">
    <citation type="submission" date="2020-08" db="EMBL/GenBank/DDBJ databases">
        <title>Cohnella phylogeny.</title>
        <authorList>
            <person name="Dunlap C."/>
        </authorList>
    </citation>
    <scope>NUCLEOTIDE SEQUENCE [LARGE SCALE GENOMIC DNA]</scope>
    <source>
        <strain evidence="2 3">CBP 2801</strain>
    </source>
</reference>
<dbReference type="Pfam" id="PF20256">
    <property type="entry name" value="MoCoBD_2"/>
    <property type="match status" value="1"/>
</dbReference>